<dbReference type="EMBL" id="VBAJ01000269">
    <property type="protein sequence ID" value="TMJ04351.1"/>
    <property type="molecule type" value="Genomic_DNA"/>
</dbReference>
<gene>
    <name evidence="1" type="ORF">E6G99_10630</name>
</gene>
<feature type="non-terminal residue" evidence="1">
    <location>
        <position position="204"/>
    </location>
</feature>
<dbReference type="Proteomes" id="UP000318661">
    <property type="component" value="Unassembled WGS sequence"/>
</dbReference>
<comment type="caution">
    <text evidence="1">The sequence shown here is derived from an EMBL/GenBank/DDBJ whole genome shotgun (WGS) entry which is preliminary data.</text>
</comment>
<organism evidence="1 2">
    <name type="scientific">Candidatus Segetimicrobium genomatis</name>
    <dbReference type="NCBI Taxonomy" id="2569760"/>
    <lineage>
        <taxon>Bacteria</taxon>
        <taxon>Bacillati</taxon>
        <taxon>Candidatus Sysuimicrobiota</taxon>
        <taxon>Candidatus Sysuimicrobiia</taxon>
        <taxon>Candidatus Sysuimicrobiales</taxon>
        <taxon>Candidatus Segetimicrobiaceae</taxon>
        <taxon>Candidatus Segetimicrobium</taxon>
    </lineage>
</organism>
<evidence type="ECO:0000313" key="2">
    <source>
        <dbReference type="Proteomes" id="UP000318661"/>
    </source>
</evidence>
<dbReference type="AlphaFoldDB" id="A0A537L8M8"/>
<protein>
    <submittedName>
        <fullName evidence="1">Uncharacterized protein</fullName>
    </submittedName>
</protein>
<sequence length="204" mass="21379">MAPAGNQVILGGPTDLWGLSSIAVSDVNASTFGVGIVALQGATQDGSSGTLTVTSVIDSIEVHYAVAPKIWEDNGGGYTPRYLPGAGEVYLYHIADAFGTIWATFTTILRKWIGGTTWSDVWTSGSTLDRTVYWPAQNRLMMARQNPSGGSGVGEILAFDGTITPPPASLAGITDRVGYMVVVGNDLYVMAVVTTNGVTGSTWK</sequence>
<reference evidence="1 2" key="1">
    <citation type="journal article" date="2019" name="Nat. Microbiol.">
        <title>Mediterranean grassland soil C-N compound turnover is dependent on rainfall and depth, and is mediated by genomically divergent microorganisms.</title>
        <authorList>
            <person name="Diamond S."/>
            <person name="Andeer P.F."/>
            <person name="Li Z."/>
            <person name="Crits-Christoph A."/>
            <person name="Burstein D."/>
            <person name="Anantharaman K."/>
            <person name="Lane K.R."/>
            <person name="Thomas B.C."/>
            <person name="Pan C."/>
            <person name="Northen T.R."/>
            <person name="Banfield J.F."/>
        </authorList>
    </citation>
    <scope>NUCLEOTIDE SEQUENCE [LARGE SCALE GENOMIC DNA]</scope>
    <source>
        <strain evidence="1">NP_2</strain>
    </source>
</reference>
<name>A0A537L8M8_9BACT</name>
<proteinExistence type="predicted"/>
<evidence type="ECO:0000313" key="1">
    <source>
        <dbReference type="EMBL" id="TMJ04351.1"/>
    </source>
</evidence>
<accession>A0A537L8M8</accession>